<name>A0A2P8FUQ9_9BACT</name>
<proteinExistence type="predicted"/>
<feature type="signal peptide" evidence="2">
    <location>
        <begin position="1"/>
        <end position="23"/>
    </location>
</feature>
<evidence type="ECO:0000256" key="1">
    <source>
        <dbReference type="SAM" id="Coils"/>
    </source>
</evidence>
<dbReference type="EMBL" id="PYGK01000013">
    <property type="protein sequence ID" value="PSL25454.1"/>
    <property type="molecule type" value="Genomic_DNA"/>
</dbReference>
<protein>
    <recommendedName>
        <fullName evidence="5">Carboxypeptidase-like protein</fullName>
    </recommendedName>
</protein>
<sequence>MPKGCLRCCLAICLLLLTHVCFSQNVRRFKGRVVLFDGSKALNNISVRLVDQGRGTTGTDGQFIIPINNNVSTVTLELVDSDQSILYPPGGSVAVPRDSSVATVFIVGDSPKDILTRAVARSNNEIKNGLLQLGVKQDGIEQSLVAFRDEIQKMTNIKLEDLKDQIDLDRRRKEFYPQLAAAINNYTNEAKDLKDAFKFTARHAFDDPQAMQVLIDAVNSYNEAFEDINRKHTGYEKMVADLWESEAKATEVTEWFNYALGELHSANIFTLNLKIRDINDYNRGEIKGGKKKDFKETIMREIEASQLQLERRLQELDNRAQTLLSRLAM</sequence>
<keyword evidence="1" id="KW-0175">Coiled coil</keyword>
<evidence type="ECO:0008006" key="5">
    <source>
        <dbReference type="Google" id="ProtNLM"/>
    </source>
</evidence>
<evidence type="ECO:0000313" key="3">
    <source>
        <dbReference type="EMBL" id="PSL25454.1"/>
    </source>
</evidence>
<comment type="caution">
    <text evidence="3">The sequence shown here is derived from an EMBL/GenBank/DDBJ whole genome shotgun (WGS) entry which is preliminary data.</text>
</comment>
<dbReference type="OrthoDB" id="797881at2"/>
<reference evidence="3 4" key="1">
    <citation type="submission" date="2018-03" db="EMBL/GenBank/DDBJ databases">
        <title>Genomic Encyclopedia of Archaeal and Bacterial Type Strains, Phase II (KMG-II): from individual species to whole genera.</title>
        <authorList>
            <person name="Goeker M."/>
        </authorList>
    </citation>
    <scope>NUCLEOTIDE SEQUENCE [LARGE SCALE GENOMIC DNA]</scope>
    <source>
        <strain evidence="3 4">DSM 18107</strain>
    </source>
</reference>
<keyword evidence="4" id="KW-1185">Reference proteome</keyword>
<dbReference type="RefSeq" id="WP_146154476.1">
    <property type="nucleotide sequence ID" value="NZ_PYGK01000013.1"/>
</dbReference>
<feature type="chain" id="PRO_5015200808" description="Carboxypeptidase-like protein" evidence="2">
    <location>
        <begin position="24"/>
        <end position="329"/>
    </location>
</feature>
<organism evidence="3 4">
    <name type="scientific">Chitinophaga ginsengisoli</name>
    <dbReference type="NCBI Taxonomy" id="363837"/>
    <lineage>
        <taxon>Bacteria</taxon>
        <taxon>Pseudomonadati</taxon>
        <taxon>Bacteroidota</taxon>
        <taxon>Chitinophagia</taxon>
        <taxon>Chitinophagales</taxon>
        <taxon>Chitinophagaceae</taxon>
        <taxon>Chitinophaga</taxon>
    </lineage>
</organism>
<feature type="coiled-coil region" evidence="1">
    <location>
        <begin position="299"/>
        <end position="326"/>
    </location>
</feature>
<evidence type="ECO:0000313" key="4">
    <source>
        <dbReference type="Proteomes" id="UP000240978"/>
    </source>
</evidence>
<dbReference type="Proteomes" id="UP000240978">
    <property type="component" value="Unassembled WGS sequence"/>
</dbReference>
<keyword evidence="2" id="KW-0732">Signal</keyword>
<accession>A0A2P8FUQ9</accession>
<evidence type="ECO:0000256" key="2">
    <source>
        <dbReference type="SAM" id="SignalP"/>
    </source>
</evidence>
<gene>
    <name evidence="3" type="ORF">CLV42_113136</name>
</gene>
<dbReference type="AlphaFoldDB" id="A0A2P8FUQ9"/>